<keyword evidence="3" id="KW-1185">Reference proteome</keyword>
<dbReference type="SUPFAM" id="SSF54637">
    <property type="entry name" value="Thioesterase/thiol ester dehydrase-isomerase"/>
    <property type="match status" value="1"/>
</dbReference>
<dbReference type="InterPro" id="IPR006683">
    <property type="entry name" value="Thioestr_dom"/>
</dbReference>
<dbReference type="EMBL" id="JAVRFD010000928">
    <property type="protein sequence ID" value="MDT0551278.1"/>
    <property type="molecule type" value="Genomic_DNA"/>
</dbReference>
<sequence>DSLRGVTVSMSISYLAPARATDLIGIGRVLRQGRSLVNCDVDIVTPDGEAVAKALGTYKVG</sequence>
<dbReference type="EC" id="3.1.2.-" evidence="2"/>
<keyword evidence="2" id="KW-0378">Hydrolase</keyword>
<dbReference type="GO" id="GO:0016787">
    <property type="term" value="F:hydrolase activity"/>
    <property type="evidence" value="ECO:0007669"/>
    <property type="project" value="UniProtKB-KW"/>
</dbReference>
<reference evidence="2" key="1">
    <citation type="submission" date="2024-05" db="EMBL/GenBank/DDBJ databases">
        <title>30 novel species of actinomycetes from the DSMZ collection.</title>
        <authorList>
            <person name="Nouioui I."/>
        </authorList>
    </citation>
    <scope>NUCLEOTIDE SEQUENCE</scope>
    <source>
        <strain evidence="2">DSM 41529</strain>
    </source>
</reference>
<feature type="domain" description="Thioesterase" evidence="1">
    <location>
        <begin position="5"/>
        <end position="51"/>
    </location>
</feature>
<evidence type="ECO:0000313" key="2">
    <source>
        <dbReference type="EMBL" id="MDT0551278.1"/>
    </source>
</evidence>
<dbReference type="InterPro" id="IPR029069">
    <property type="entry name" value="HotDog_dom_sf"/>
</dbReference>
<protein>
    <submittedName>
        <fullName evidence="2">PaaI family thioesterase</fullName>
        <ecNumber evidence="2">3.1.2.-</ecNumber>
    </submittedName>
</protein>
<dbReference type="RefSeq" id="WP_311731535.1">
    <property type="nucleotide sequence ID" value="NZ_JAVRFD010000928.1"/>
</dbReference>
<dbReference type="Gene3D" id="3.10.129.10">
    <property type="entry name" value="Hotdog Thioesterase"/>
    <property type="match status" value="1"/>
</dbReference>
<dbReference type="Pfam" id="PF03061">
    <property type="entry name" value="4HBT"/>
    <property type="match status" value="1"/>
</dbReference>
<comment type="caution">
    <text evidence="2">The sequence shown here is derived from an EMBL/GenBank/DDBJ whole genome shotgun (WGS) entry which is preliminary data.</text>
</comment>
<evidence type="ECO:0000259" key="1">
    <source>
        <dbReference type="Pfam" id="PF03061"/>
    </source>
</evidence>
<dbReference type="CDD" id="cd03443">
    <property type="entry name" value="PaaI_thioesterase"/>
    <property type="match status" value="1"/>
</dbReference>
<evidence type="ECO:0000313" key="3">
    <source>
        <dbReference type="Proteomes" id="UP001180754"/>
    </source>
</evidence>
<dbReference type="Proteomes" id="UP001180754">
    <property type="component" value="Unassembled WGS sequence"/>
</dbReference>
<gene>
    <name evidence="2" type="ORF">RND15_52880</name>
</gene>
<organism evidence="2 3">
    <name type="scientific">Streptomyces lonegramiae</name>
    <dbReference type="NCBI Taxonomy" id="3075524"/>
    <lineage>
        <taxon>Bacteria</taxon>
        <taxon>Bacillati</taxon>
        <taxon>Actinomycetota</taxon>
        <taxon>Actinomycetes</taxon>
        <taxon>Kitasatosporales</taxon>
        <taxon>Streptomycetaceae</taxon>
        <taxon>Streptomyces</taxon>
    </lineage>
</organism>
<proteinExistence type="predicted"/>
<accession>A0ABU2Y2I0</accession>
<name>A0ABU2Y2I0_9ACTN</name>
<feature type="non-terminal residue" evidence="2">
    <location>
        <position position="1"/>
    </location>
</feature>